<protein>
    <submittedName>
        <fullName evidence="1">Uncharacterized protein</fullName>
    </submittedName>
</protein>
<accession>A0A2Z4QDT5</accession>
<evidence type="ECO:0000313" key="2">
    <source>
        <dbReference type="Proteomes" id="UP000250540"/>
    </source>
</evidence>
<name>A0A2Z4QDT5_9CAUD</name>
<dbReference type="GeneID" id="54994030"/>
<keyword evidence="2" id="KW-1185">Reference proteome</keyword>
<dbReference type="RefSeq" id="YP_009803467.1">
    <property type="nucleotide sequence ID" value="NC_047994.1"/>
</dbReference>
<sequence length="101" mass="11903">MLYNPTLSLAVAAHMLYNDSVKDELSPVSLAFYLIDRDWMFSGEDEIYYVNSRGFIESFELEHRAPTAEDDRFIMFCVNDGYGEVYDVVFFKNRQKTEEEF</sequence>
<evidence type="ECO:0000313" key="1">
    <source>
        <dbReference type="EMBL" id="AWY08189.1"/>
    </source>
</evidence>
<reference evidence="1 2" key="1">
    <citation type="submission" date="2018-04" db="EMBL/GenBank/DDBJ databases">
        <title>Bacteriophage ZCKP1: a potential treatment for Klebsiella pneumoniae isolated from Egyptian diabetic foot patients.</title>
        <authorList>
            <person name="Taha O.A."/>
            <person name="Connerton P.L."/>
            <person name="Connerton I.F."/>
            <person name="El-Shibiny A."/>
        </authorList>
    </citation>
    <scope>NUCLEOTIDE SEQUENCE [LARGE SCALE GENOMIC DNA]</scope>
</reference>
<proteinExistence type="predicted"/>
<dbReference type="Proteomes" id="UP000250540">
    <property type="component" value="Segment"/>
</dbReference>
<dbReference type="EMBL" id="MH252123">
    <property type="protein sequence ID" value="AWY08189.1"/>
    <property type="molecule type" value="Genomic_DNA"/>
</dbReference>
<dbReference type="KEGG" id="vg:54994030"/>
<organism evidence="1 2">
    <name type="scientific">Klebsiella phage ZCKP1</name>
    <dbReference type="NCBI Taxonomy" id="2201417"/>
    <lineage>
        <taxon>Viruses</taxon>
        <taxon>Duplodnaviria</taxon>
        <taxon>Heunggongvirae</taxon>
        <taxon>Uroviricota</taxon>
        <taxon>Caudoviricetes</taxon>
        <taxon>Stephanstirmvirinae</taxon>
        <taxon>Phapecoctavirus</taxon>
        <taxon>Phapecoctavirus ZCKP1</taxon>
        <taxon>Klebsiella virus ZCKP1</taxon>
    </lineage>
</organism>